<accession>A0A0A9BP41</accession>
<sequence>MSLMVSALSSLF</sequence>
<evidence type="ECO:0000313" key="1">
    <source>
        <dbReference type="EMBL" id="JAD63948.1"/>
    </source>
</evidence>
<reference evidence="1" key="2">
    <citation type="journal article" date="2015" name="Data Brief">
        <title>Shoot transcriptome of the giant reed, Arundo donax.</title>
        <authorList>
            <person name="Barrero R.A."/>
            <person name="Guerrero F.D."/>
            <person name="Moolhuijzen P."/>
            <person name="Goolsby J.A."/>
            <person name="Tidwell J."/>
            <person name="Bellgard S.E."/>
            <person name="Bellgard M.I."/>
        </authorList>
    </citation>
    <scope>NUCLEOTIDE SEQUENCE</scope>
    <source>
        <tissue evidence="1">Shoot tissue taken approximately 20 cm above the soil surface</tissue>
    </source>
</reference>
<reference evidence="1" key="1">
    <citation type="submission" date="2014-09" db="EMBL/GenBank/DDBJ databases">
        <authorList>
            <person name="Magalhaes I.L.F."/>
            <person name="Oliveira U."/>
            <person name="Santos F.R."/>
            <person name="Vidigal T.H.D.A."/>
            <person name="Brescovit A.D."/>
            <person name="Santos A.J."/>
        </authorList>
    </citation>
    <scope>NUCLEOTIDE SEQUENCE</scope>
    <source>
        <tissue evidence="1">Shoot tissue taken approximately 20 cm above the soil surface</tissue>
    </source>
</reference>
<proteinExistence type="predicted"/>
<organism evidence="1">
    <name type="scientific">Arundo donax</name>
    <name type="common">Giant reed</name>
    <name type="synonym">Donax arundinaceus</name>
    <dbReference type="NCBI Taxonomy" id="35708"/>
    <lineage>
        <taxon>Eukaryota</taxon>
        <taxon>Viridiplantae</taxon>
        <taxon>Streptophyta</taxon>
        <taxon>Embryophyta</taxon>
        <taxon>Tracheophyta</taxon>
        <taxon>Spermatophyta</taxon>
        <taxon>Magnoliopsida</taxon>
        <taxon>Liliopsida</taxon>
        <taxon>Poales</taxon>
        <taxon>Poaceae</taxon>
        <taxon>PACMAD clade</taxon>
        <taxon>Arundinoideae</taxon>
        <taxon>Arundineae</taxon>
        <taxon>Arundo</taxon>
    </lineage>
</organism>
<dbReference type="EMBL" id="GBRH01233947">
    <property type="protein sequence ID" value="JAD63948.1"/>
    <property type="molecule type" value="Transcribed_RNA"/>
</dbReference>
<protein>
    <submittedName>
        <fullName evidence="1">Uncharacterized protein</fullName>
    </submittedName>
</protein>
<name>A0A0A9BP41_ARUDO</name>